<dbReference type="PANTHER" id="PTHR28259">
    <property type="entry name" value="FLUORIDE EXPORT PROTEIN 1-RELATED"/>
    <property type="match status" value="1"/>
</dbReference>
<accession>A0ABW3W3L4</accession>
<evidence type="ECO:0000256" key="9">
    <source>
        <dbReference type="ARBA" id="ARBA00049940"/>
    </source>
</evidence>
<evidence type="ECO:0000256" key="7">
    <source>
        <dbReference type="ARBA" id="ARBA00035120"/>
    </source>
</evidence>
<reference evidence="12" key="1">
    <citation type="journal article" date="2019" name="Int. J. Syst. Evol. Microbiol.">
        <title>The Global Catalogue of Microorganisms (GCM) 10K type strain sequencing project: providing services to taxonomists for standard genome sequencing and annotation.</title>
        <authorList>
            <consortium name="The Broad Institute Genomics Platform"/>
            <consortium name="The Broad Institute Genome Sequencing Center for Infectious Disease"/>
            <person name="Wu L."/>
            <person name="Ma J."/>
        </authorList>
    </citation>
    <scope>NUCLEOTIDE SEQUENCE [LARGE SCALE GENOMIC DNA]</scope>
    <source>
        <strain evidence="12">CCUG 52478</strain>
    </source>
</reference>
<dbReference type="EMBL" id="JBHTLX010000023">
    <property type="protein sequence ID" value="MFD1249906.1"/>
    <property type="molecule type" value="Genomic_DNA"/>
</dbReference>
<keyword evidence="12" id="KW-1185">Reference proteome</keyword>
<organism evidence="11 12">
    <name type="scientific">Nocardioides ginsengisoli</name>
    <dbReference type="NCBI Taxonomy" id="363868"/>
    <lineage>
        <taxon>Bacteria</taxon>
        <taxon>Bacillati</taxon>
        <taxon>Actinomycetota</taxon>
        <taxon>Actinomycetes</taxon>
        <taxon>Propionibacteriales</taxon>
        <taxon>Nocardioidaceae</taxon>
        <taxon>Nocardioides</taxon>
    </lineage>
</organism>
<comment type="catalytic activity">
    <reaction evidence="8">
        <text>fluoride(in) = fluoride(out)</text>
        <dbReference type="Rhea" id="RHEA:76159"/>
        <dbReference type="ChEBI" id="CHEBI:17051"/>
    </reaction>
    <physiologicalReaction direction="left-to-right" evidence="8">
        <dbReference type="Rhea" id="RHEA:76160"/>
    </physiologicalReaction>
</comment>
<evidence type="ECO:0000256" key="1">
    <source>
        <dbReference type="ARBA" id="ARBA00004651"/>
    </source>
</evidence>
<name>A0ABW3W3L4_9ACTN</name>
<dbReference type="Pfam" id="PF02537">
    <property type="entry name" value="CRCB"/>
    <property type="match status" value="1"/>
</dbReference>
<keyword evidence="2 10" id="KW-1003">Cell membrane</keyword>
<dbReference type="InterPro" id="IPR003691">
    <property type="entry name" value="FluC"/>
</dbReference>
<keyword evidence="10" id="KW-0915">Sodium</keyword>
<dbReference type="HAMAP" id="MF_00454">
    <property type="entry name" value="FluC"/>
    <property type="match status" value="1"/>
</dbReference>
<keyword evidence="10" id="KW-0406">Ion transport</keyword>
<evidence type="ECO:0000256" key="10">
    <source>
        <dbReference type="HAMAP-Rule" id="MF_00454"/>
    </source>
</evidence>
<dbReference type="Proteomes" id="UP001597229">
    <property type="component" value="Unassembled WGS sequence"/>
</dbReference>
<feature type="transmembrane region" description="Helical" evidence="10">
    <location>
        <begin position="6"/>
        <end position="25"/>
    </location>
</feature>
<evidence type="ECO:0000256" key="5">
    <source>
        <dbReference type="ARBA" id="ARBA00023136"/>
    </source>
</evidence>
<protein>
    <recommendedName>
        <fullName evidence="10">Fluoride-specific ion channel FluC</fullName>
    </recommendedName>
</protein>
<keyword evidence="10" id="KW-0479">Metal-binding</keyword>
<comment type="function">
    <text evidence="9 10">Fluoride-specific ion channel. Important for reducing fluoride concentration in the cell, thus reducing its toxicity.</text>
</comment>
<evidence type="ECO:0000256" key="2">
    <source>
        <dbReference type="ARBA" id="ARBA00022475"/>
    </source>
</evidence>
<evidence type="ECO:0000313" key="12">
    <source>
        <dbReference type="Proteomes" id="UP001597229"/>
    </source>
</evidence>
<proteinExistence type="inferred from homology"/>
<comment type="activity regulation">
    <text evidence="10">Na(+) is not transported, but it plays an essential structural role and its presence is essential for fluoride channel function.</text>
</comment>
<comment type="similarity">
    <text evidence="7 10">Belongs to the fluoride channel Fluc/FEX (TC 1.A.43) family.</text>
</comment>
<feature type="transmembrane region" description="Helical" evidence="10">
    <location>
        <begin position="37"/>
        <end position="58"/>
    </location>
</feature>
<comment type="subcellular location">
    <subcellularLocation>
        <location evidence="1 10">Cell membrane</location>
        <topology evidence="1 10">Multi-pass membrane protein</topology>
    </subcellularLocation>
</comment>
<evidence type="ECO:0000256" key="6">
    <source>
        <dbReference type="ARBA" id="ARBA00023303"/>
    </source>
</evidence>
<evidence type="ECO:0000256" key="3">
    <source>
        <dbReference type="ARBA" id="ARBA00022692"/>
    </source>
</evidence>
<evidence type="ECO:0000256" key="4">
    <source>
        <dbReference type="ARBA" id="ARBA00022989"/>
    </source>
</evidence>
<dbReference type="RefSeq" id="WP_367921086.1">
    <property type="nucleotide sequence ID" value="NZ_BAABAC010000040.1"/>
</dbReference>
<keyword evidence="3 10" id="KW-0812">Transmembrane</keyword>
<gene>
    <name evidence="10" type="primary">fluC</name>
    <name evidence="10" type="synonym">crcB</name>
    <name evidence="11" type="ORF">ACFQ3F_19055</name>
</gene>
<sequence>MTPSPRVLLAVAAGGAVGGLARYGLTRLAADGTGFPWTTFAINLSGSMLLAALLLLPLARQSPIWAAALGPGVLGGYTTFSAASEQTRDLLDRGCYGLAAGYVLGSLAACLVAVSVIGRLAPPLPEEDEL</sequence>
<evidence type="ECO:0000256" key="8">
    <source>
        <dbReference type="ARBA" id="ARBA00035585"/>
    </source>
</evidence>
<keyword evidence="4 10" id="KW-1133">Transmembrane helix</keyword>
<evidence type="ECO:0000313" key="11">
    <source>
        <dbReference type="EMBL" id="MFD1249906.1"/>
    </source>
</evidence>
<feature type="binding site" evidence="10">
    <location>
        <position position="78"/>
    </location>
    <ligand>
        <name>Na(+)</name>
        <dbReference type="ChEBI" id="CHEBI:29101"/>
        <note>structural</note>
    </ligand>
</feature>
<keyword evidence="6 10" id="KW-0407">Ion channel</keyword>
<keyword evidence="5 10" id="KW-0472">Membrane</keyword>
<keyword evidence="10" id="KW-0813">Transport</keyword>
<feature type="transmembrane region" description="Helical" evidence="10">
    <location>
        <begin position="95"/>
        <end position="121"/>
    </location>
</feature>
<comment type="caution">
    <text evidence="11">The sequence shown here is derived from an EMBL/GenBank/DDBJ whole genome shotgun (WGS) entry which is preliminary data.</text>
</comment>
<feature type="binding site" evidence="10">
    <location>
        <position position="75"/>
    </location>
    <ligand>
        <name>Na(+)</name>
        <dbReference type="ChEBI" id="CHEBI:29101"/>
        <note>structural</note>
    </ligand>
</feature>
<dbReference type="PANTHER" id="PTHR28259:SF1">
    <property type="entry name" value="FLUORIDE EXPORT PROTEIN 1-RELATED"/>
    <property type="match status" value="1"/>
</dbReference>